<dbReference type="PROSITE" id="PS00297">
    <property type="entry name" value="HSP70_1"/>
    <property type="match status" value="1"/>
</dbReference>
<keyword evidence="3" id="KW-0067">ATP-binding</keyword>
<name>A0A6D2IHB3_9BRAS</name>
<dbReference type="FunFam" id="3.30.420.40:FF:000028">
    <property type="entry name" value="heat shock 70 kDa protein-like"/>
    <property type="match status" value="1"/>
</dbReference>
<dbReference type="GO" id="GO:0005524">
    <property type="term" value="F:ATP binding"/>
    <property type="evidence" value="ECO:0007669"/>
    <property type="project" value="UniProtKB-KW"/>
</dbReference>
<dbReference type="Proteomes" id="UP000467841">
    <property type="component" value="Unassembled WGS sequence"/>
</dbReference>
<evidence type="ECO:0000256" key="2">
    <source>
        <dbReference type="ARBA" id="ARBA00022741"/>
    </source>
</evidence>
<evidence type="ECO:0000256" key="3">
    <source>
        <dbReference type="ARBA" id="ARBA00022840"/>
    </source>
</evidence>
<keyword evidence="5" id="KW-1185">Reference proteome</keyword>
<reference evidence="4" key="1">
    <citation type="submission" date="2020-01" db="EMBL/GenBank/DDBJ databases">
        <authorList>
            <person name="Mishra B."/>
        </authorList>
    </citation>
    <scope>NUCLEOTIDE SEQUENCE [LARGE SCALE GENOMIC DNA]</scope>
</reference>
<organism evidence="4 5">
    <name type="scientific">Microthlaspi erraticum</name>
    <dbReference type="NCBI Taxonomy" id="1685480"/>
    <lineage>
        <taxon>Eukaryota</taxon>
        <taxon>Viridiplantae</taxon>
        <taxon>Streptophyta</taxon>
        <taxon>Embryophyta</taxon>
        <taxon>Tracheophyta</taxon>
        <taxon>Spermatophyta</taxon>
        <taxon>Magnoliopsida</taxon>
        <taxon>eudicotyledons</taxon>
        <taxon>Gunneridae</taxon>
        <taxon>Pentapetalae</taxon>
        <taxon>rosids</taxon>
        <taxon>malvids</taxon>
        <taxon>Brassicales</taxon>
        <taxon>Brassicaceae</taxon>
        <taxon>Coluteocarpeae</taxon>
        <taxon>Microthlaspi</taxon>
    </lineage>
</organism>
<accession>A0A6D2IHB3</accession>
<dbReference type="Gene3D" id="3.30.420.40">
    <property type="match status" value="1"/>
</dbReference>
<gene>
    <name evidence="4" type="ORF">MERR_LOCUS13274</name>
</gene>
<proteinExistence type="inferred from homology"/>
<keyword evidence="2" id="KW-0547">Nucleotide-binding</keyword>
<comment type="caution">
    <text evidence="4">The sequence shown here is derived from an EMBL/GenBank/DDBJ whole genome shotgun (WGS) entry which is preliminary data.</text>
</comment>
<evidence type="ECO:0000313" key="5">
    <source>
        <dbReference type="Proteomes" id="UP000467841"/>
    </source>
</evidence>
<dbReference type="InterPro" id="IPR018181">
    <property type="entry name" value="Heat_shock_70_CS"/>
</dbReference>
<comment type="similarity">
    <text evidence="1">Belongs to the heat shock protein 70 family.</text>
</comment>
<dbReference type="Pfam" id="PF00012">
    <property type="entry name" value="HSP70"/>
    <property type="match status" value="1"/>
</dbReference>
<dbReference type="EMBL" id="CACVBM020001048">
    <property type="protein sequence ID" value="CAA7026039.1"/>
    <property type="molecule type" value="Genomic_DNA"/>
</dbReference>
<dbReference type="AlphaFoldDB" id="A0A6D2IHB3"/>
<dbReference type="OrthoDB" id="3789372at2759"/>
<dbReference type="SUPFAM" id="SSF53067">
    <property type="entry name" value="Actin-like ATPase domain"/>
    <property type="match status" value="1"/>
</dbReference>
<dbReference type="InterPro" id="IPR043129">
    <property type="entry name" value="ATPase_NBD"/>
</dbReference>
<evidence type="ECO:0000256" key="1">
    <source>
        <dbReference type="ARBA" id="ARBA00007381"/>
    </source>
</evidence>
<dbReference type="GO" id="GO:0140662">
    <property type="term" value="F:ATP-dependent protein folding chaperone"/>
    <property type="evidence" value="ECO:0007669"/>
    <property type="project" value="InterPro"/>
</dbReference>
<protein>
    <submittedName>
        <fullName evidence="4">Uncharacterized protein</fullName>
    </submittedName>
</protein>
<evidence type="ECO:0000313" key="4">
    <source>
        <dbReference type="EMBL" id="CAA7026039.1"/>
    </source>
</evidence>
<sequence>MATKSEKAIGIDLGTTYSCVGVWMNDRVEIIPNDQPYDAVLRRLHRHRAANRRRSEESGGVESSEHCLRCEATHRPEILRSFCSERYATLAVQGGFRSRRQTDDRRLV</sequence>
<dbReference type="InterPro" id="IPR013126">
    <property type="entry name" value="Hsp_70_fam"/>
</dbReference>